<sequence length="97" mass="10990">MQIHFSMHFLWFIVARKYKKKIVCRPYGNYADSTIEDALGTIVNGELSVLAASKRYSIPYGTLYNHFHGKHVRTTGGQTVFSEDEEKSILSAVMKCG</sequence>
<comment type="subcellular location">
    <subcellularLocation>
        <location evidence="1">Nucleus</location>
    </subcellularLocation>
</comment>
<evidence type="ECO:0000259" key="2">
    <source>
        <dbReference type="Pfam" id="PF05225"/>
    </source>
</evidence>
<feature type="domain" description="HTH psq-type" evidence="2">
    <location>
        <begin position="35"/>
        <end position="70"/>
    </location>
</feature>
<dbReference type="InterPro" id="IPR009057">
    <property type="entry name" value="Homeodomain-like_sf"/>
</dbReference>
<evidence type="ECO:0000313" key="3">
    <source>
        <dbReference type="EMBL" id="CAI6359060.1"/>
    </source>
</evidence>
<dbReference type="Gene3D" id="1.10.10.60">
    <property type="entry name" value="Homeodomain-like"/>
    <property type="match status" value="1"/>
</dbReference>
<proteinExistence type="predicted"/>
<dbReference type="GO" id="GO:0005634">
    <property type="term" value="C:nucleus"/>
    <property type="evidence" value="ECO:0007669"/>
    <property type="project" value="UniProtKB-SubCell"/>
</dbReference>
<keyword evidence="4" id="KW-1185">Reference proteome</keyword>
<protein>
    <recommendedName>
        <fullName evidence="2">HTH psq-type domain-containing protein</fullName>
    </recommendedName>
</protein>
<accession>A0AAV0WSS1</accession>
<dbReference type="Pfam" id="PF05225">
    <property type="entry name" value="HTH_psq"/>
    <property type="match status" value="1"/>
</dbReference>
<evidence type="ECO:0000313" key="4">
    <source>
        <dbReference type="Proteomes" id="UP001160148"/>
    </source>
</evidence>
<dbReference type="EMBL" id="CARXXK010000002">
    <property type="protein sequence ID" value="CAI6359060.1"/>
    <property type="molecule type" value="Genomic_DNA"/>
</dbReference>
<organism evidence="3 4">
    <name type="scientific">Macrosiphum euphorbiae</name>
    <name type="common">potato aphid</name>
    <dbReference type="NCBI Taxonomy" id="13131"/>
    <lineage>
        <taxon>Eukaryota</taxon>
        <taxon>Metazoa</taxon>
        <taxon>Ecdysozoa</taxon>
        <taxon>Arthropoda</taxon>
        <taxon>Hexapoda</taxon>
        <taxon>Insecta</taxon>
        <taxon>Pterygota</taxon>
        <taxon>Neoptera</taxon>
        <taxon>Paraneoptera</taxon>
        <taxon>Hemiptera</taxon>
        <taxon>Sternorrhyncha</taxon>
        <taxon>Aphidomorpha</taxon>
        <taxon>Aphidoidea</taxon>
        <taxon>Aphididae</taxon>
        <taxon>Macrosiphini</taxon>
        <taxon>Macrosiphum</taxon>
    </lineage>
</organism>
<dbReference type="Proteomes" id="UP001160148">
    <property type="component" value="Unassembled WGS sequence"/>
</dbReference>
<evidence type="ECO:0000256" key="1">
    <source>
        <dbReference type="ARBA" id="ARBA00004123"/>
    </source>
</evidence>
<dbReference type="GO" id="GO:0003677">
    <property type="term" value="F:DNA binding"/>
    <property type="evidence" value="ECO:0007669"/>
    <property type="project" value="InterPro"/>
</dbReference>
<gene>
    <name evidence="3" type="ORF">MEUPH1_LOCUS14508</name>
</gene>
<name>A0AAV0WSS1_9HEMI</name>
<reference evidence="3 4" key="1">
    <citation type="submission" date="2023-01" db="EMBL/GenBank/DDBJ databases">
        <authorList>
            <person name="Whitehead M."/>
        </authorList>
    </citation>
    <scope>NUCLEOTIDE SEQUENCE [LARGE SCALE GENOMIC DNA]</scope>
</reference>
<dbReference type="AlphaFoldDB" id="A0AAV0WSS1"/>
<dbReference type="InterPro" id="IPR007889">
    <property type="entry name" value="HTH_Psq"/>
</dbReference>
<dbReference type="SUPFAM" id="SSF46689">
    <property type="entry name" value="Homeodomain-like"/>
    <property type="match status" value="1"/>
</dbReference>
<comment type="caution">
    <text evidence="3">The sequence shown here is derived from an EMBL/GenBank/DDBJ whole genome shotgun (WGS) entry which is preliminary data.</text>
</comment>